<feature type="non-terminal residue" evidence="1">
    <location>
        <position position="46"/>
    </location>
</feature>
<accession>A0A9W4T3J0</accession>
<dbReference type="EMBL" id="CAMKVN010007223">
    <property type="protein sequence ID" value="CAI2191234.1"/>
    <property type="molecule type" value="Genomic_DNA"/>
</dbReference>
<protein>
    <submittedName>
        <fullName evidence="1">8538_t:CDS:1</fullName>
    </submittedName>
</protein>
<gene>
    <name evidence="1" type="ORF">FWILDA_LOCUS14971</name>
</gene>
<evidence type="ECO:0000313" key="1">
    <source>
        <dbReference type="EMBL" id="CAI2191234.1"/>
    </source>
</evidence>
<sequence>MIAARKIQKASASSSLISSIGDIQLEIRHKGKRVFDRTICFSRHIR</sequence>
<keyword evidence="2" id="KW-1185">Reference proteome</keyword>
<name>A0A9W4T3J0_9GLOM</name>
<proteinExistence type="predicted"/>
<reference evidence="1" key="1">
    <citation type="submission" date="2022-08" db="EMBL/GenBank/DDBJ databases">
        <authorList>
            <person name="Kallberg Y."/>
            <person name="Tangrot J."/>
            <person name="Rosling A."/>
        </authorList>
    </citation>
    <scope>NUCLEOTIDE SEQUENCE</scope>
    <source>
        <strain evidence="1">Wild A</strain>
    </source>
</reference>
<evidence type="ECO:0000313" key="2">
    <source>
        <dbReference type="Proteomes" id="UP001153678"/>
    </source>
</evidence>
<dbReference type="Proteomes" id="UP001153678">
    <property type="component" value="Unassembled WGS sequence"/>
</dbReference>
<organism evidence="1 2">
    <name type="scientific">Funneliformis geosporum</name>
    <dbReference type="NCBI Taxonomy" id="1117311"/>
    <lineage>
        <taxon>Eukaryota</taxon>
        <taxon>Fungi</taxon>
        <taxon>Fungi incertae sedis</taxon>
        <taxon>Mucoromycota</taxon>
        <taxon>Glomeromycotina</taxon>
        <taxon>Glomeromycetes</taxon>
        <taxon>Glomerales</taxon>
        <taxon>Glomeraceae</taxon>
        <taxon>Funneliformis</taxon>
    </lineage>
</organism>
<comment type="caution">
    <text evidence="1">The sequence shown here is derived from an EMBL/GenBank/DDBJ whole genome shotgun (WGS) entry which is preliminary data.</text>
</comment>
<dbReference type="AlphaFoldDB" id="A0A9W4T3J0"/>